<evidence type="ECO:0000313" key="2">
    <source>
        <dbReference type="Proteomes" id="UP001595647"/>
    </source>
</evidence>
<comment type="caution">
    <text evidence="1">The sequence shown here is derived from an EMBL/GenBank/DDBJ whole genome shotgun (WGS) entry which is preliminary data.</text>
</comment>
<reference evidence="2" key="1">
    <citation type="journal article" date="2019" name="Int. J. Syst. Evol. Microbiol.">
        <title>The Global Catalogue of Microorganisms (GCM) 10K type strain sequencing project: providing services to taxonomists for standard genome sequencing and annotation.</title>
        <authorList>
            <consortium name="The Broad Institute Genomics Platform"/>
            <consortium name="The Broad Institute Genome Sequencing Center for Infectious Disease"/>
            <person name="Wu L."/>
            <person name="Ma J."/>
        </authorList>
    </citation>
    <scope>NUCLEOTIDE SEQUENCE [LARGE SCALE GENOMIC DNA]</scope>
    <source>
        <strain evidence="2">KCTC 52231</strain>
    </source>
</reference>
<keyword evidence="2" id="KW-1185">Reference proteome</keyword>
<dbReference type="Proteomes" id="UP001595647">
    <property type="component" value="Unassembled WGS sequence"/>
</dbReference>
<accession>A0ABV7I4H9</accession>
<name>A0ABV7I4H9_9HYPH</name>
<evidence type="ECO:0000313" key="1">
    <source>
        <dbReference type="EMBL" id="MFC3164149.1"/>
    </source>
</evidence>
<dbReference type="RefSeq" id="WP_182307165.1">
    <property type="nucleotide sequence ID" value="NZ_CP059896.1"/>
</dbReference>
<sequence length="238" mass="26448">MSELRLSFPACVIAGKNRLTADDLLLLRKYTFPEGIRSPDDVVVMLALDMLCPEKCAEWHAYFVESLADYIVNRCHPAGSLDTMNALWFEQVFADRGVVRSTRELDLLLHLIDLAPPAPATLIALALDQLAMAAAEGRGPLQVGRTTEHAHLSPDDLAYVRRILKQACCNGRLLLGERERAALLRIDGAVRGIRPQAWLDLLKEAGIMAESLSPEKAALRARWLHVPDSFFLDDQRVA</sequence>
<organism evidence="1 2">
    <name type="scientific">Ciceribacter thiooxidans</name>
    <dbReference type="NCBI Taxonomy" id="1969821"/>
    <lineage>
        <taxon>Bacteria</taxon>
        <taxon>Pseudomonadati</taxon>
        <taxon>Pseudomonadota</taxon>
        <taxon>Alphaproteobacteria</taxon>
        <taxon>Hyphomicrobiales</taxon>
        <taxon>Rhizobiaceae</taxon>
        <taxon>Ciceribacter</taxon>
    </lineage>
</organism>
<protein>
    <submittedName>
        <fullName evidence="1">Uncharacterized protein</fullName>
    </submittedName>
</protein>
<gene>
    <name evidence="1" type="ORF">ACFOHV_12795</name>
</gene>
<proteinExistence type="predicted"/>
<dbReference type="EMBL" id="JBHRTG010000019">
    <property type="protein sequence ID" value="MFC3164149.1"/>
    <property type="molecule type" value="Genomic_DNA"/>
</dbReference>